<dbReference type="AlphaFoldDB" id="A0A0S4QUZ5"/>
<dbReference type="PANTHER" id="PTHR42942">
    <property type="entry name" value="6-O-METHYLGUANINE DNA METHYLTRANSFERASE"/>
    <property type="match status" value="1"/>
</dbReference>
<evidence type="ECO:0000259" key="3">
    <source>
        <dbReference type="Pfam" id="PF01035"/>
    </source>
</evidence>
<accession>A0A0S4QUZ5</accession>
<dbReference type="GO" id="GO:0003677">
    <property type="term" value="F:DNA binding"/>
    <property type="evidence" value="ECO:0007669"/>
    <property type="project" value="UniProtKB-KW"/>
</dbReference>
<dbReference type="GO" id="GO:0003824">
    <property type="term" value="F:catalytic activity"/>
    <property type="evidence" value="ECO:0007669"/>
    <property type="project" value="InterPro"/>
</dbReference>
<dbReference type="CDD" id="cd06445">
    <property type="entry name" value="ATase"/>
    <property type="match status" value="1"/>
</dbReference>
<gene>
    <name evidence="4" type="ORF">Ga0074812_122110</name>
</gene>
<dbReference type="Pfam" id="PF01035">
    <property type="entry name" value="DNA_binding_1"/>
    <property type="match status" value="1"/>
</dbReference>
<dbReference type="GO" id="GO:0006281">
    <property type="term" value="P:DNA repair"/>
    <property type="evidence" value="ECO:0007669"/>
    <property type="project" value="InterPro"/>
</dbReference>
<keyword evidence="1" id="KW-0227">DNA damage</keyword>
<dbReference type="InterPro" id="IPR014048">
    <property type="entry name" value="MethylDNA_cys_MeTrfase_DNA-bd"/>
</dbReference>
<dbReference type="InterPro" id="IPR052520">
    <property type="entry name" value="ATL_DNA_repair"/>
</dbReference>
<dbReference type="Gene3D" id="1.10.10.10">
    <property type="entry name" value="Winged helix-like DNA-binding domain superfamily/Winged helix DNA-binding domain"/>
    <property type="match status" value="1"/>
</dbReference>
<keyword evidence="5" id="KW-1185">Reference proteome</keyword>
<evidence type="ECO:0000313" key="4">
    <source>
        <dbReference type="EMBL" id="CUU58866.1"/>
    </source>
</evidence>
<dbReference type="InterPro" id="IPR036388">
    <property type="entry name" value="WH-like_DNA-bd_sf"/>
</dbReference>
<reference evidence="5" key="1">
    <citation type="submission" date="2015-11" db="EMBL/GenBank/DDBJ databases">
        <authorList>
            <person name="Varghese N."/>
        </authorList>
    </citation>
    <scope>NUCLEOTIDE SEQUENCE [LARGE SCALE GENOMIC DNA]</scope>
    <source>
        <strain evidence="5">DSM 45899</strain>
    </source>
</reference>
<proteinExistence type="predicted"/>
<dbReference type="EMBL" id="FAOZ01000022">
    <property type="protein sequence ID" value="CUU58866.1"/>
    <property type="molecule type" value="Genomic_DNA"/>
</dbReference>
<dbReference type="InterPro" id="IPR036217">
    <property type="entry name" value="MethylDNA_cys_MeTrfase_DNAb"/>
</dbReference>
<organism evidence="4 5">
    <name type="scientific">Parafrankia irregularis</name>
    <dbReference type="NCBI Taxonomy" id="795642"/>
    <lineage>
        <taxon>Bacteria</taxon>
        <taxon>Bacillati</taxon>
        <taxon>Actinomycetota</taxon>
        <taxon>Actinomycetes</taxon>
        <taxon>Frankiales</taxon>
        <taxon>Frankiaceae</taxon>
        <taxon>Parafrankia</taxon>
    </lineage>
</organism>
<dbReference type="SUPFAM" id="SSF46767">
    <property type="entry name" value="Methylated DNA-protein cysteine methyltransferase, C-terminal domain"/>
    <property type="match status" value="1"/>
</dbReference>
<feature type="domain" description="Methylated-DNA-[protein]-cysteine S-methyltransferase DNA binding" evidence="3">
    <location>
        <begin position="17"/>
        <end position="77"/>
    </location>
</feature>
<evidence type="ECO:0000313" key="5">
    <source>
        <dbReference type="Proteomes" id="UP000198802"/>
    </source>
</evidence>
<dbReference type="PANTHER" id="PTHR42942:SF1">
    <property type="entry name" value="ALKYLTRANSFERASE-LIKE PROTEIN 1"/>
    <property type="match status" value="1"/>
</dbReference>
<sequence length="131" mass="13682">MSEHRLLGGPGLTPYAVAVLDVVASIPVGKVMTYGDIAEYVGAGSGRTVGAVLARHGGEEDVPWHRVIRSSGEPNPAAPVEALRRLRVDGTPLRPAGDRVDLRSARWDGSSAGPDLSRTGPQRAVNPPSAE</sequence>
<dbReference type="RefSeq" id="WP_091282649.1">
    <property type="nucleotide sequence ID" value="NZ_FAOZ01000022.1"/>
</dbReference>
<evidence type="ECO:0000256" key="2">
    <source>
        <dbReference type="SAM" id="MobiDB-lite"/>
    </source>
</evidence>
<feature type="region of interest" description="Disordered" evidence="2">
    <location>
        <begin position="89"/>
        <end position="131"/>
    </location>
</feature>
<name>A0A0S4QUZ5_9ACTN</name>
<protein>
    <submittedName>
        <fullName evidence="4">Alkylated DNA nucleotide flippase Atl1, participates in nucleotide excision repair, Ada-like DNA-binding domain</fullName>
    </submittedName>
</protein>
<dbReference type="Proteomes" id="UP000198802">
    <property type="component" value="Unassembled WGS sequence"/>
</dbReference>
<feature type="compositionally biased region" description="Basic and acidic residues" evidence="2">
    <location>
        <begin position="96"/>
        <end position="106"/>
    </location>
</feature>
<keyword evidence="4" id="KW-0238">DNA-binding</keyword>
<evidence type="ECO:0000256" key="1">
    <source>
        <dbReference type="ARBA" id="ARBA00022763"/>
    </source>
</evidence>